<proteinExistence type="predicted"/>
<evidence type="ECO:0000259" key="1">
    <source>
        <dbReference type="Pfam" id="PF21018"/>
    </source>
</evidence>
<comment type="caution">
    <text evidence="3">The sequence shown here is derived from an EMBL/GenBank/DDBJ whole genome shotgun (WGS) entry which is preliminary data.</text>
</comment>
<feature type="domain" description="TypA/BipA C-terminal" evidence="1">
    <location>
        <begin position="76"/>
        <end position="140"/>
    </location>
</feature>
<dbReference type="EMBL" id="CAKMRJ010003206">
    <property type="protein sequence ID" value="CAH1429897.1"/>
    <property type="molecule type" value="Genomic_DNA"/>
</dbReference>
<dbReference type="InterPro" id="IPR042116">
    <property type="entry name" value="TypA/BipA_C"/>
</dbReference>
<evidence type="ECO:0000313" key="4">
    <source>
        <dbReference type="Proteomes" id="UP001157418"/>
    </source>
</evidence>
<protein>
    <recommendedName>
        <fullName evidence="1">TypA/BipA C-terminal domain-containing protein</fullName>
    </recommendedName>
</protein>
<dbReference type="EMBL" id="CAKMRJ010000002">
    <property type="protein sequence ID" value="CAH1416066.1"/>
    <property type="molecule type" value="Genomic_DNA"/>
</dbReference>
<dbReference type="AlphaFoldDB" id="A0AAU9MTJ3"/>
<reference evidence="3 4" key="1">
    <citation type="submission" date="2022-01" db="EMBL/GenBank/DDBJ databases">
        <authorList>
            <person name="Xiong W."/>
            <person name="Schranz E."/>
        </authorList>
    </citation>
    <scope>NUCLEOTIDE SEQUENCE [LARGE SCALE GENOMIC DNA]</scope>
</reference>
<dbReference type="Gene3D" id="2.40.50.250">
    <property type="entry name" value="bipa protein"/>
    <property type="match status" value="1"/>
</dbReference>
<dbReference type="Proteomes" id="UP001157418">
    <property type="component" value="Unassembled WGS sequence"/>
</dbReference>
<organism evidence="3 4">
    <name type="scientific">Lactuca virosa</name>
    <dbReference type="NCBI Taxonomy" id="75947"/>
    <lineage>
        <taxon>Eukaryota</taxon>
        <taxon>Viridiplantae</taxon>
        <taxon>Streptophyta</taxon>
        <taxon>Embryophyta</taxon>
        <taxon>Tracheophyta</taxon>
        <taxon>Spermatophyta</taxon>
        <taxon>Magnoliopsida</taxon>
        <taxon>eudicotyledons</taxon>
        <taxon>Gunneridae</taxon>
        <taxon>Pentapetalae</taxon>
        <taxon>asterids</taxon>
        <taxon>campanulids</taxon>
        <taxon>Asterales</taxon>
        <taxon>Asteraceae</taxon>
        <taxon>Cichorioideae</taxon>
        <taxon>Cichorieae</taxon>
        <taxon>Lactucinae</taxon>
        <taxon>Lactuca</taxon>
    </lineage>
</organism>
<accession>A0AAU9MTJ3</accession>
<keyword evidence="4" id="KW-1185">Reference proteome</keyword>
<sequence>MYHWWFRALVCYHTAFKVFRSISVNVFCILPIRFGFHSKWVSTNLKMSGLDEKDSGDTKLNTAEMTQFPHVTLYVSGVKAYDDMIVGEHSRDMDLDVNPIRNKELTDQLERTRMSNCHLLTEYMTLEEAIGYVASDELIEDLCSRF</sequence>
<gene>
    <name evidence="3" type="ORF">LVIROSA_LOCUS16719</name>
    <name evidence="2" type="ORF">LVIROSA_LOCUS3858</name>
</gene>
<name>A0AAU9MTJ3_9ASTR</name>
<dbReference type="InterPro" id="IPR048876">
    <property type="entry name" value="BipA_C"/>
</dbReference>
<dbReference type="Pfam" id="PF21018">
    <property type="entry name" value="BipA_C"/>
    <property type="match status" value="1"/>
</dbReference>
<evidence type="ECO:0000313" key="2">
    <source>
        <dbReference type="EMBL" id="CAH1416066.1"/>
    </source>
</evidence>
<evidence type="ECO:0000313" key="3">
    <source>
        <dbReference type="EMBL" id="CAH1429897.1"/>
    </source>
</evidence>